<dbReference type="Proteomes" id="UP000685013">
    <property type="component" value="Chromosome 13"/>
</dbReference>
<protein>
    <submittedName>
        <fullName evidence="1">Uncharacterized protein</fullName>
    </submittedName>
</protein>
<gene>
    <name evidence="1" type="ORF">SDJN03_19305</name>
</gene>
<keyword evidence="2" id="KW-1185">Reference proteome</keyword>
<dbReference type="AlphaFoldDB" id="A0AAV6MM78"/>
<accession>A0AAV6MM78</accession>
<name>A0AAV6MM78_9ROSI</name>
<dbReference type="EMBL" id="JAGKQH010000013">
    <property type="protein sequence ID" value="KAG6583373.1"/>
    <property type="molecule type" value="Genomic_DNA"/>
</dbReference>
<comment type="caution">
    <text evidence="1">The sequence shown here is derived from an EMBL/GenBank/DDBJ whole genome shotgun (WGS) entry which is preliminary data.</text>
</comment>
<proteinExistence type="predicted"/>
<reference evidence="1 2" key="1">
    <citation type="journal article" date="2021" name="Hortic Res">
        <title>The domestication of Cucurbita argyrosperma as revealed by the genome of its wild relative.</title>
        <authorList>
            <person name="Barrera-Redondo J."/>
            <person name="Sanchez-de la Vega G."/>
            <person name="Aguirre-Liguori J.A."/>
            <person name="Castellanos-Morales G."/>
            <person name="Gutierrez-Guerrero Y.T."/>
            <person name="Aguirre-Dugua X."/>
            <person name="Aguirre-Planter E."/>
            <person name="Tenaillon M.I."/>
            <person name="Lira-Saade R."/>
            <person name="Eguiarte L.E."/>
        </authorList>
    </citation>
    <scope>NUCLEOTIDE SEQUENCE [LARGE SCALE GENOMIC DNA]</scope>
    <source>
        <strain evidence="1">JBR-2021</strain>
    </source>
</reference>
<organism evidence="1 2">
    <name type="scientific">Cucurbita argyrosperma subsp. sororia</name>
    <dbReference type="NCBI Taxonomy" id="37648"/>
    <lineage>
        <taxon>Eukaryota</taxon>
        <taxon>Viridiplantae</taxon>
        <taxon>Streptophyta</taxon>
        <taxon>Embryophyta</taxon>
        <taxon>Tracheophyta</taxon>
        <taxon>Spermatophyta</taxon>
        <taxon>Magnoliopsida</taxon>
        <taxon>eudicotyledons</taxon>
        <taxon>Gunneridae</taxon>
        <taxon>Pentapetalae</taxon>
        <taxon>rosids</taxon>
        <taxon>fabids</taxon>
        <taxon>Cucurbitales</taxon>
        <taxon>Cucurbitaceae</taxon>
        <taxon>Cucurbiteae</taxon>
        <taxon>Cucurbita</taxon>
    </lineage>
</organism>
<evidence type="ECO:0000313" key="1">
    <source>
        <dbReference type="EMBL" id="KAG6583373.1"/>
    </source>
</evidence>
<feature type="non-terminal residue" evidence="1">
    <location>
        <position position="1"/>
    </location>
</feature>
<evidence type="ECO:0000313" key="2">
    <source>
        <dbReference type="Proteomes" id="UP000685013"/>
    </source>
</evidence>
<sequence length="143" mass="15836">MSFHSRPTWAFTMGRLGLPLWANSGLPVGLHGLPRRGRFGLPLWADLGFHSDRPGLPLWAHLGFYCRPAWASTVGRLTVARLGLPQWADRGFQNGRFGLHSGPTWAFHMGRRGLPMWADLCFRADLASNVGRHGLTVCQPGLP</sequence>